<dbReference type="RefSeq" id="WP_160613217.1">
    <property type="nucleotide sequence ID" value="NZ_JAUFQM010000001.1"/>
</dbReference>
<dbReference type="Proteomes" id="UP000460290">
    <property type="component" value="Unassembled WGS sequence"/>
</dbReference>
<proteinExistence type="predicted"/>
<feature type="transmembrane region" description="Helical" evidence="1">
    <location>
        <begin position="235"/>
        <end position="255"/>
    </location>
</feature>
<keyword evidence="3" id="KW-1185">Reference proteome</keyword>
<feature type="transmembrane region" description="Helical" evidence="1">
    <location>
        <begin position="20"/>
        <end position="42"/>
    </location>
</feature>
<feature type="transmembrane region" description="Helical" evidence="1">
    <location>
        <begin position="110"/>
        <end position="133"/>
    </location>
</feature>
<evidence type="ECO:0000256" key="1">
    <source>
        <dbReference type="SAM" id="Phobius"/>
    </source>
</evidence>
<evidence type="ECO:0008006" key="4">
    <source>
        <dbReference type="Google" id="ProtNLM"/>
    </source>
</evidence>
<gene>
    <name evidence="2" type="ORF">GRI35_05455</name>
</gene>
<keyword evidence="1" id="KW-0812">Transmembrane</keyword>
<protein>
    <recommendedName>
        <fullName evidence="4">Glycerophosphoryl diester phosphodiesterase membrane domain-containing protein</fullName>
    </recommendedName>
</protein>
<dbReference type="EMBL" id="WTYZ01000001">
    <property type="protein sequence ID" value="MXO82809.1"/>
    <property type="molecule type" value="Genomic_DNA"/>
</dbReference>
<comment type="caution">
    <text evidence="2">The sequence shown here is derived from an EMBL/GenBank/DDBJ whole genome shotgun (WGS) entry which is preliminary data.</text>
</comment>
<feature type="transmembrane region" description="Helical" evidence="1">
    <location>
        <begin position="194"/>
        <end position="223"/>
    </location>
</feature>
<dbReference type="OrthoDB" id="7391073at2"/>
<sequence length="272" mass="28910">MKFDLDKAWNEAVTMLRSNLDVLSVVAGVFYFLPSLALTLLIPTAEIEAAAQDPERFQAAMGALLGQYWPVMAAYFVATVIGSLTLYALLGKAHRPTVGEALKIGLTACIPYIAAMLLFVFAITIVSAAINVIGALSGVTAIAIVMTIISIAVIIFISMRFLLVGPIMAIEQNYNPISALLRSWKLVKGNTRKVTIFMLLVGAAVIVIYIVTAAIIGLFAALLGSGQAALWVEGILSGLLGAAISTIILTIYIAIHRQLAGDPPQTLSDTFE</sequence>
<feature type="transmembrane region" description="Helical" evidence="1">
    <location>
        <begin position="139"/>
        <end position="163"/>
    </location>
</feature>
<accession>A0A844ZAC2</accession>
<keyword evidence="1" id="KW-1133">Transmembrane helix</keyword>
<dbReference type="AlphaFoldDB" id="A0A844ZAC2"/>
<evidence type="ECO:0000313" key="3">
    <source>
        <dbReference type="Proteomes" id="UP000460290"/>
    </source>
</evidence>
<reference evidence="2 3" key="1">
    <citation type="submission" date="2019-12" db="EMBL/GenBank/DDBJ databases">
        <title>Genomic-based taxomic classification of the family Erythrobacteraceae.</title>
        <authorList>
            <person name="Xu L."/>
        </authorList>
    </citation>
    <scope>NUCLEOTIDE SEQUENCE [LARGE SCALE GENOMIC DNA]</scope>
    <source>
        <strain evidence="2 3">KCTC 42006</strain>
    </source>
</reference>
<name>A0A844ZAC2_9SPHN</name>
<keyword evidence="1" id="KW-0472">Membrane</keyword>
<organism evidence="2 3">
    <name type="scientific">Pontixanthobacter aestiaquae</name>
    <dbReference type="NCBI Taxonomy" id="1509367"/>
    <lineage>
        <taxon>Bacteria</taxon>
        <taxon>Pseudomonadati</taxon>
        <taxon>Pseudomonadota</taxon>
        <taxon>Alphaproteobacteria</taxon>
        <taxon>Sphingomonadales</taxon>
        <taxon>Erythrobacteraceae</taxon>
        <taxon>Pontixanthobacter</taxon>
    </lineage>
</organism>
<evidence type="ECO:0000313" key="2">
    <source>
        <dbReference type="EMBL" id="MXO82809.1"/>
    </source>
</evidence>
<feature type="transmembrane region" description="Helical" evidence="1">
    <location>
        <begin position="68"/>
        <end position="90"/>
    </location>
</feature>